<evidence type="ECO:0000256" key="2">
    <source>
        <dbReference type="ARBA" id="ARBA00006676"/>
    </source>
</evidence>
<dbReference type="GO" id="GO:0004000">
    <property type="term" value="F:adenosine deaminase activity"/>
    <property type="evidence" value="ECO:0007669"/>
    <property type="project" value="TreeGrafter"/>
</dbReference>
<evidence type="ECO:0000256" key="1">
    <source>
        <dbReference type="ARBA" id="ARBA00001947"/>
    </source>
</evidence>
<reference evidence="9" key="1">
    <citation type="submission" date="2006-04" db="EMBL/GenBank/DDBJ databases">
        <authorList>
            <person name="Seshadri R."/>
            <person name="Federici B.A."/>
        </authorList>
    </citation>
    <scope>NUCLEOTIDE SEQUENCE [LARGE SCALE GENOMIC DNA]</scope>
</reference>
<dbReference type="GO" id="GO:0005829">
    <property type="term" value="C:cytosol"/>
    <property type="evidence" value="ECO:0007669"/>
    <property type="project" value="TreeGrafter"/>
</dbReference>
<dbReference type="InterPro" id="IPR001365">
    <property type="entry name" value="A_deaminase_dom"/>
</dbReference>
<keyword evidence="7" id="KW-0732">Signal</keyword>
<dbReference type="Proteomes" id="UP000054075">
    <property type="component" value="Unassembled WGS sequence"/>
</dbReference>
<comment type="cofactor">
    <cofactor evidence="1">
        <name>Zn(2+)</name>
        <dbReference type="ChEBI" id="CHEBI:29105"/>
    </cofactor>
</comment>
<dbReference type="SUPFAM" id="SSF51556">
    <property type="entry name" value="Metallo-dependent hydrolases"/>
    <property type="match status" value="1"/>
</dbReference>
<proteinExistence type="inferred from homology"/>
<dbReference type="InterPro" id="IPR006330">
    <property type="entry name" value="Ado/ade_deaminase"/>
</dbReference>
<dbReference type="GO" id="GO:0046872">
    <property type="term" value="F:metal ion binding"/>
    <property type="evidence" value="ECO:0007669"/>
    <property type="project" value="UniProtKB-KW"/>
</dbReference>
<comment type="similarity">
    <text evidence="2">Belongs to the metallo-dependent hydrolases superfamily. Adenosine and AMP deaminases family.</text>
</comment>
<sequence>MRVLFCFLLLCSYHVSFAEMSAETATAVYFNSIQNQPKKLDTFLWVMPKGGDLHNHLGGASLAENMLHYARRDGLCIHAKSFAAKKDPHCTEPYYVAHLQKFPRLYHQIIDAWSMRNFRPGKETGHDHFFATFEKFLPILIQHRPEMIRETIERARHENLLYLELMVTPDNNRSGLLGRQLVWNPDLNRLRQQLLHKGIISIVKEMSNQFNFYQKQIKIFNQQEKQVYPGFKLRYLYQVFREQPPTHVFAQLLAGFELASRDSRVLGINLVQAEDGKLSMRDYHVQMKMIGFLHQLYPRVKISLHAGELVKGLVPLSGLRFHIREAIEIAHANRIGHGVSISYENNAEQLLQEMAKKQIVVEINLSSNAAILQVYGKQHPLLLYKHYQVPFVLSTDDEGVLRTNLTEQFKIAVKNYHFSYFFLKQLVRNSIHFSFLPGKHLWVDNHYQQPVPVCKTSLMRGKLYSNCQRFLMKNEKAESQWELEQQFLKFEHSFINSKHHLQCEKESLENSRRISRIMK</sequence>
<dbReference type="GO" id="GO:0046103">
    <property type="term" value="P:inosine biosynthetic process"/>
    <property type="evidence" value="ECO:0007669"/>
    <property type="project" value="TreeGrafter"/>
</dbReference>
<gene>
    <name evidence="9" type="ORF">RICGR_0745</name>
</gene>
<evidence type="ECO:0000313" key="9">
    <source>
        <dbReference type="EMBL" id="EDP45879.1"/>
    </source>
</evidence>
<evidence type="ECO:0000256" key="6">
    <source>
        <dbReference type="ARBA" id="ARBA00022833"/>
    </source>
</evidence>
<dbReference type="OrthoDB" id="105475at2"/>
<dbReference type="InterPro" id="IPR032466">
    <property type="entry name" value="Metal_Hydrolase"/>
</dbReference>
<dbReference type="STRING" id="59196.RICGR_0745"/>
<dbReference type="EMBL" id="AAQJ02000001">
    <property type="protein sequence ID" value="EDP45879.1"/>
    <property type="molecule type" value="Genomic_DNA"/>
</dbReference>
<accession>A8PMJ1</accession>
<dbReference type="RefSeq" id="WP_006034867.1">
    <property type="nucleotide sequence ID" value="NZ_AAQJ02000001.1"/>
</dbReference>
<organism evidence="9 10">
    <name type="scientific">Rickettsiella grylli</name>
    <dbReference type="NCBI Taxonomy" id="59196"/>
    <lineage>
        <taxon>Bacteria</taxon>
        <taxon>Pseudomonadati</taxon>
        <taxon>Pseudomonadota</taxon>
        <taxon>Gammaproteobacteria</taxon>
        <taxon>Legionellales</taxon>
        <taxon>Coxiellaceae</taxon>
        <taxon>Rickettsiella</taxon>
    </lineage>
</organism>
<feature type="signal peptide" evidence="7">
    <location>
        <begin position="1"/>
        <end position="18"/>
    </location>
</feature>
<dbReference type="GO" id="GO:0043103">
    <property type="term" value="P:hypoxanthine salvage"/>
    <property type="evidence" value="ECO:0007669"/>
    <property type="project" value="TreeGrafter"/>
</dbReference>
<comment type="caution">
    <text evidence="9">The sequence shown here is derived from an EMBL/GenBank/DDBJ whole genome shotgun (WGS) entry which is preliminary data.</text>
</comment>
<keyword evidence="10" id="KW-1185">Reference proteome</keyword>
<dbReference type="Gene3D" id="3.20.20.140">
    <property type="entry name" value="Metal-dependent hydrolases"/>
    <property type="match status" value="1"/>
</dbReference>
<dbReference type="Pfam" id="PF00962">
    <property type="entry name" value="A_deaminase"/>
    <property type="match status" value="1"/>
</dbReference>
<evidence type="ECO:0000256" key="7">
    <source>
        <dbReference type="SAM" id="SignalP"/>
    </source>
</evidence>
<protein>
    <recommendedName>
        <fullName evidence="3">adenosine deaminase</fullName>
        <ecNumber evidence="3">3.5.4.4</ecNumber>
    </recommendedName>
</protein>
<dbReference type="PANTHER" id="PTHR11409:SF43">
    <property type="entry name" value="ADENOSINE DEAMINASE"/>
    <property type="match status" value="1"/>
</dbReference>
<evidence type="ECO:0000256" key="3">
    <source>
        <dbReference type="ARBA" id="ARBA00012784"/>
    </source>
</evidence>
<feature type="domain" description="Adenosine deaminase" evidence="8">
    <location>
        <begin position="122"/>
        <end position="439"/>
    </location>
</feature>
<evidence type="ECO:0000313" key="10">
    <source>
        <dbReference type="Proteomes" id="UP000054075"/>
    </source>
</evidence>
<evidence type="ECO:0000256" key="5">
    <source>
        <dbReference type="ARBA" id="ARBA00022801"/>
    </source>
</evidence>
<name>A8PMJ1_9COXI</name>
<keyword evidence="5" id="KW-0378">Hydrolase</keyword>
<evidence type="ECO:0000256" key="4">
    <source>
        <dbReference type="ARBA" id="ARBA00022723"/>
    </source>
</evidence>
<keyword evidence="6" id="KW-0862">Zinc</keyword>
<dbReference type="GO" id="GO:0006154">
    <property type="term" value="P:adenosine catabolic process"/>
    <property type="evidence" value="ECO:0007669"/>
    <property type="project" value="TreeGrafter"/>
</dbReference>
<evidence type="ECO:0000259" key="8">
    <source>
        <dbReference type="Pfam" id="PF00962"/>
    </source>
</evidence>
<dbReference type="EC" id="3.5.4.4" evidence="3"/>
<dbReference type="PANTHER" id="PTHR11409">
    <property type="entry name" value="ADENOSINE DEAMINASE"/>
    <property type="match status" value="1"/>
</dbReference>
<keyword evidence="4" id="KW-0479">Metal-binding</keyword>
<dbReference type="eggNOG" id="COG1816">
    <property type="taxonomic scope" value="Bacteria"/>
</dbReference>
<reference evidence="9" key="2">
    <citation type="submission" date="2007-10" db="EMBL/GenBank/DDBJ databases">
        <authorList>
            <person name="Myers G.S."/>
        </authorList>
    </citation>
    <scope>NUCLEOTIDE SEQUENCE [LARGE SCALE GENOMIC DNA]</scope>
</reference>
<feature type="chain" id="PRO_5002727862" description="adenosine deaminase" evidence="7">
    <location>
        <begin position="19"/>
        <end position="519"/>
    </location>
</feature>
<dbReference type="AlphaFoldDB" id="A8PMJ1"/>